<dbReference type="SUPFAM" id="SSF54593">
    <property type="entry name" value="Glyoxalase/Bleomycin resistance protein/Dihydroxybiphenyl dioxygenase"/>
    <property type="match status" value="1"/>
</dbReference>
<gene>
    <name evidence="2" type="ORF">ACFQ1E_13495</name>
</gene>
<keyword evidence="3" id="KW-1185">Reference proteome</keyword>
<dbReference type="InterPro" id="IPR029068">
    <property type="entry name" value="Glyas_Bleomycin-R_OHBP_Dase"/>
</dbReference>
<dbReference type="EMBL" id="JBHTJG010000006">
    <property type="protein sequence ID" value="MFD0947358.1"/>
    <property type="molecule type" value="Genomic_DNA"/>
</dbReference>
<dbReference type="InterPro" id="IPR037523">
    <property type="entry name" value="VOC_core"/>
</dbReference>
<dbReference type="RefSeq" id="WP_264944869.1">
    <property type="nucleotide sequence ID" value="NZ_JAPDRA010000006.1"/>
</dbReference>
<accession>A0ABW3HB07</accession>
<feature type="domain" description="VOC" evidence="1">
    <location>
        <begin position="16"/>
        <end position="138"/>
    </location>
</feature>
<sequence length="144" mass="15255">MGADRPASAAGGLIAMLYHTSLCVADVPRAAAFYDAMLAPLGMRRIWDLLPQAVGFGRERGEFWLQSPEHQPFLNITRNAHFAFGCTTAGQVAAVHDAAVAAGGRSVTPPSAHPEIGADYFAAIVEDPDGHMVEIMRLRTPAAG</sequence>
<dbReference type="Gene3D" id="3.10.180.10">
    <property type="entry name" value="2,3-Dihydroxybiphenyl 1,2-Dioxygenase, domain 1"/>
    <property type="match status" value="1"/>
</dbReference>
<protein>
    <submittedName>
        <fullName evidence="2">VOC family protein</fullName>
    </submittedName>
</protein>
<evidence type="ECO:0000259" key="1">
    <source>
        <dbReference type="PROSITE" id="PS51819"/>
    </source>
</evidence>
<dbReference type="PANTHER" id="PTHR35006:SF4">
    <property type="entry name" value="BLR7706 PROTEIN"/>
    <property type="match status" value="1"/>
</dbReference>
<comment type="caution">
    <text evidence="2">The sequence shown here is derived from an EMBL/GenBank/DDBJ whole genome shotgun (WGS) entry which is preliminary data.</text>
</comment>
<name>A0ABW3HB07_9SPHN</name>
<proteinExistence type="predicted"/>
<dbReference type="Pfam" id="PF00903">
    <property type="entry name" value="Glyoxalase"/>
    <property type="match status" value="1"/>
</dbReference>
<organism evidence="2 3">
    <name type="scientific">Sphingomonas canadensis</name>
    <dbReference type="NCBI Taxonomy" id="1219257"/>
    <lineage>
        <taxon>Bacteria</taxon>
        <taxon>Pseudomonadati</taxon>
        <taxon>Pseudomonadota</taxon>
        <taxon>Alphaproteobacteria</taxon>
        <taxon>Sphingomonadales</taxon>
        <taxon>Sphingomonadaceae</taxon>
        <taxon>Sphingomonas</taxon>
    </lineage>
</organism>
<dbReference type="InterPro" id="IPR004360">
    <property type="entry name" value="Glyas_Fos-R_dOase_dom"/>
</dbReference>
<reference evidence="3" key="1">
    <citation type="journal article" date="2019" name="Int. J. Syst. Evol. Microbiol.">
        <title>The Global Catalogue of Microorganisms (GCM) 10K type strain sequencing project: providing services to taxonomists for standard genome sequencing and annotation.</title>
        <authorList>
            <consortium name="The Broad Institute Genomics Platform"/>
            <consortium name="The Broad Institute Genome Sequencing Center for Infectious Disease"/>
            <person name="Wu L."/>
            <person name="Ma J."/>
        </authorList>
    </citation>
    <scope>NUCLEOTIDE SEQUENCE [LARGE SCALE GENOMIC DNA]</scope>
    <source>
        <strain evidence="3">CCUG 62982</strain>
    </source>
</reference>
<dbReference type="PANTHER" id="PTHR35006">
    <property type="entry name" value="GLYOXALASE FAMILY PROTEIN (AFU_ORTHOLOGUE AFUA_5G14830)"/>
    <property type="match status" value="1"/>
</dbReference>
<evidence type="ECO:0000313" key="3">
    <source>
        <dbReference type="Proteomes" id="UP001596977"/>
    </source>
</evidence>
<dbReference type="Proteomes" id="UP001596977">
    <property type="component" value="Unassembled WGS sequence"/>
</dbReference>
<dbReference type="PROSITE" id="PS51819">
    <property type="entry name" value="VOC"/>
    <property type="match status" value="1"/>
</dbReference>
<evidence type="ECO:0000313" key="2">
    <source>
        <dbReference type="EMBL" id="MFD0947358.1"/>
    </source>
</evidence>